<dbReference type="Proteomes" id="UP000248330">
    <property type="component" value="Unassembled WGS sequence"/>
</dbReference>
<comment type="caution">
    <text evidence="1">The sequence shown here is derived from an EMBL/GenBank/DDBJ whole genome shotgun (WGS) entry which is preliminary data.</text>
</comment>
<evidence type="ECO:0000313" key="1">
    <source>
        <dbReference type="EMBL" id="PXV64958.1"/>
    </source>
</evidence>
<reference evidence="1 2" key="1">
    <citation type="submission" date="2018-04" db="EMBL/GenBank/DDBJ databases">
        <title>Genomic Encyclopedia of Type Strains, Phase IV (KMG-IV): sequencing the most valuable type-strain genomes for metagenomic binning, comparative biology and taxonomic classification.</title>
        <authorList>
            <person name="Goeker M."/>
        </authorList>
    </citation>
    <scope>NUCLEOTIDE SEQUENCE [LARGE SCALE GENOMIC DNA]</scope>
    <source>
        <strain evidence="1 2">DSM 104150</strain>
    </source>
</reference>
<organism evidence="1 2">
    <name type="scientific">Sinimarinibacterium flocculans</name>
    <dbReference type="NCBI Taxonomy" id="985250"/>
    <lineage>
        <taxon>Bacteria</taxon>
        <taxon>Pseudomonadati</taxon>
        <taxon>Pseudomonadota</taxon>
        <taxon>Gammaproteobacteria</taxon>
        <taxon>Nevskiales</taxon>
        <taxon>Nevskiaceae</taxon>
        <taxon>Sinimarinibacterium</taxon>
    </lineage>
</organism>
<dbReference type="RefSeq" id="WP_110266502.1">
    <property type="nucleotide sequence ID" value="NZ_CAWNXA010000011.1"/>
</dbReference>
<accession>A0A318E7C5</accession>
<keyword evidence="2" id="KW-1185">Reference proteome</keyword>
<name>A0A318E7C5_9GAMM</name>
<dbReference type="EMBL" id="QICN01000011">
    <property type="protein sequence ID" value="PXV64958.1"/>
    <property type="molecule type" value="Genomic_DNA"/>
</dbReference>
<evidence type="ECO:0000313" key="2">
    <source>
        <dbReference type="Proteomes" id="UP000248330"/>
    </source>
</evidence>
<dbReference type="AlphaFoldDB" id="A0A318E7C5"/>
<sequence length="144" mass="15804">MSDTARLREDFQTELRGLLDAMARATSGLAPGPRRLLVGVEAFWEACYRRRDAAERILQSARNLDSEQDLARRALILERLLASELRACGVVAAETLAPDLAAEIAAVTRAECFAAQRLPALRRRLIGFVESRTGLPSLWTAVAA</sequence>
<protein>
    <submittedName>
        <fullName evidence="1">Uncharacterized protein</fullName>
    </submittedName>
</protein>
<gene>
    <name evidence="1" type="ORF">C8D93_111130</name>
</gene>
<proteinExistence type="predicted"/>